<sequence length="210" mass="22097">MSLAGSVVYQGEVNEDTGELRCDMASAKPGSVEMYFQAADLNLSTPMPLSFNAEIINLLEASNQASSGGETFPGLAQDQNSIRVTKATIRYPASLNNFAGAELADQYLAKSAVFSAVLQSGKGGAIAPFELVSLRDFNNAKAFYDAAIAASGLPAGTGDAIIPLIAEIQIEGETFGGEIVESNIFQYPVNLCKDCNPAEFNTTPPCLPNE</sequence>
<gene>
    <name evidence="1" type="ORF">DN745_03035</name>
</gene>
<keyword evidence="2" id="KW-1185">Reference proteome</keyword>
<reference evidence="1 2" key="1">
    <citation type="submission" date="2018-06" db="EMBL/GenBank/DDBJ databases">
        <title>Lujinxingia sediminis gen. nov. sp. nov., a new facultative anaerobic member of the class Deltaproteobacteria, and proposal of Lujinxingaceae fam. nov.</title>
        <authorList>
            <person name="Guo L.-Y."/>
            <person name="Li C.-M."/>
            <person name="Wang S."/>
            <person name="Du Z.-J."/>
        </authorList>
    </citation>
    <scope>NUCLEOTIDE SEQUENCE [LARGE SCALE GENOMIC DNA]</scope>
    <source>
        <strain evidence="1 2">FA350</strain>
    </source>
</reference>
<name>A0A2Z4FH91_9DELT</name>
<dbReference type="OrthoDB" id="5503634at2"/>
<dbReference type="EMBL" id="CP030032">
    <property type="protein sequence ID" value="AWV88371.1"/>
    <property type="molecule type" value="Genomic_DNA"/>
</dbReference>
<dbReference type="KEGG" id="bsed:DN745_03035"/>
<dbReference type="Proteomes" id="UP000249799">
    <property type="component" value="Chromosome"/>
</dbReference>
<protein>
    <submittedName>
        <fullName evidence="1">Uncharacterized protein</fullName>
    </submittedName>
</protein>
<evidence type="ECO:0000313" key="1">
    <source>
        <dbReference type="EMBL" id="AWV88371.1"/>
    </source>
</evidence>
<dbReference type="AlphaFoldDB" id="A0A2Z4FH91"/>
<accession>A0A2Z4FH91</accession>
<evidence type="ECO:0000313" key="2">
    <source>
        <dbReference type="Proteomes" id="UP000249799"/>
    </source>
</evidence>
<proteinExistence type="predicted"/>
<organism evidence="1 2">
    <name type="scientific">Bradymonas sediminis</name>
    <dbReference type="NCBI Taxonomy" id="1548548"/>
    <lineage>
        <taxon>Bacteria</taxon>
        <taxon>Deltaproteobacteria</taxon>
        <taxon>Bradymonadales</taxon>
        <taxon>Bradymonadaceae</taxon>
        <taxon>Bradymonas</taxon>
    </lineage>
</organism>